<keyword evidence="5" id="KW-0539">Nucleus</keyword>
<dbReference type="PROSITE" id="PS50888">
    <property type="entry name" value="BHLH"/>
    <property type="match status" value="1"/>
</dbReference>
<dbReference type="GO" id="GO:0046983">
    <property type="term" value="F:protein dimerization activity"/>
    <property type="evidence" value="ECO:0007669"/>
    <property type="project" value="InterPro"/>
</dbReference>
<evidence type="ECO:0000256" key="5">
    <source>
        <dbReference type="ARBA" id="ARBA00023242"/>
    </source>
</evidence>
<dbReference type="AlphaFoldDB" id="A0A2I0TZP4"/>
<dbReference type="InterPro" id="IPR037935">
    <property type="entry name" value="MAX_gene-associated_bHLHzip"/>
</dbReference>
<evidence type="ECO:0000256" key="4">
    <source>
        <dbReference type="ARBA" id="ARBA00023163"/>
    </source>
</evidence>
<dbReference type="CDD" id="cd18911">
    <property type="entry name" value="bHLHzip_MGA"/>
    <property type="match status" value="1"/>
</dbReference>
<protein>
    <submittedName>
        <fullName evidence="8">Max gene-associated protein</fullName>
    </submittedName>
</protein>
<organism evidence="8 9">
    <name type="scientific">Limosa lapponica baueri</name>
    <dbReference type="NCBI Taxonomy" id="1758121"/>
    <lineage>
        <taxon>Eukaryota</taxon>
        <taxon>Metazoa</taxon>
        <taxon>Chordata</taxon>
        <taxon>Craniata</taxon>
        <taxon>Vertebrata</taxon>
        <taxon>Euteleostomi</taxon>
        <taxon>Archelosauria</taxon>
        <taxon>Archosauria</taxon>
        <taxon>Dinosauria</taxon>
        <taxon>Saurischia</taxon>
        <taxon>Theropoda</taxon>
        <taxon>Coelurosauria</taxon>
        <taxon>Aves</taxon>
        <taxon>Neognathae</taxon>
        <taxon>Neoaves</taxon>
        <taxon>Charadriiformes</taxon>
        <taxon>Scolopacidae</taxon>
        <taxon>Limosa</taxon>
    </lineage>
</organism>
<evidence type="ECO:0000256" key="3">
    <source>
        <dbReference type="ARBA" id="ARBA00023125"/>
    </source>
</evidence>
<evidence type="ECO:0000313" key="9">
    <source>
        <dbReference type="Proteomes" id="UP000233556"/>
    </source>
</evidence>
<dbReference type="GO" id="GO:0071339">
    <property type="term" value="C:MLL1 complex"/>
    <property type="evidence" value="ECO:0007669"/>
    <property type="project" value="InterPro"/>
</dbReference>
<feature type="domain" description="BHLH" evidence="7">
    <location>
        <begin position="20"/>
        <end position="71"/>
    </location>
</feature>
<evidence type="ECO:0000313" key="8">
    <source>
        <dbReference type="EMBL" id="PKU39245.1"/>
    </source>
</evidence>
<dbReference type="PANTHER" id="PTHR11969:SF54">
    <property type="entry name" value="MAD-LIKE PROTEIN 1"/>
    <property type="match status" value="1"/>
</dbReference>
<evidence type="ECO:0000259" key="7">
    <source>
        <dbReference type="PROSITE" id="PS50888"/>
    </source>
</evidence>
<name>A0A2I0TZP4_LIMLA</name>
<dbReference type="Proteomes" id="UP000233556">
    <property type="component" value="Unassembled WGS sequence"/>
</dbReference>
<feature type="compositionally biased region" description="Polar residues" evidence="6">
    <location>
        <begin position="136"/>
        <end position="151"/>
    </location>
</feature>
<dbReference type="GO" id="GO:0000978">
    <property type="term" value="F:RNA polymerase II cis-regulatory region sequence-specific DNA binding"/>
    <property type="evidence" value="ECO:0007669"/>
    <property type="project" value="TreeGrafter"/>
</dbReference>
<dbReference type="SUPFAM" id="SSF47459">
    <property type="entry name" value="HLH, helix-loop-helix DNA-binding domain"/>
    <property type="match status" value="1"/>
</dbReference>
<comment type="subcellular location">
    <subcellularLocation>
        <location evidence="1">Nucleus</location>
    </subcellularLocation>
</comment>
<dbReference type="InterPro" id="IPR036638">
    <property type="entry name" value="HLH_DNA-bd_sf"/>
</dbReference>
<dbReference type="Pfam" id="PF00010">
    <property type="entry name" value="HLH"/>
    <property type="match status" value="1"/>
</dbReference>
<feature type="region of interest" description="Disordered" evidence="6">
    <location>
        <begin position="125"/>
        <end position="161"/>
    </location>
</feature>
<keyword evidence="9" id="KW-1185">Reference proteome</keyword>
<evidence type="ECO:0000256" key="6">
    <source>
        <dbReference type="SAM" id="MobiDB-lite"/>
    </source>
</evidence>
<gene>
    <name evidence="8" type="ORF">llap_10457</name>
</gene>
<dbReference type="Gene3D" id="4.10.280.10">
    <property type="entry name" value="Helix-loop-helix DNA-binding domain"/>
    <property type="match status" value="1"/>
</dbReference>
<reference evidence="9" key="1">
    <citation type="submission" date="2017-11" db="EMBL/GenBank/DDBJ databases">
        <authorList>
            <person name="Lima N.C."/>
            <person name="Parody-Merino A.M."/>
            <person name="Battley P.F."/>
            <person name="Fidler A.E."/>
            <person name="Prosdocimi F."/>
        </authorList>
    </citation>
    <scope>NUCLEOTIDE SEQUENCE [LARGE SCALE GENOMIC DNA]</scope>
</reference>
<keyword evidence="4" id="KW-0804">Transcription</keyword>
<dbReference type="SMART" id="SM00353">
    <property type="entry name" value="HLH"/>
    <property type="match status" value="1"/>
</dbReference>
<evidence type="ECO:0000256" key="2">
    <source>
        <dbReference type="ARBA" id="ARBA00023015"/>
    </source>
</evidence>
<keyword evidence="3" id="KW-0238">DNA-binding</keyword>
<dbReference type="EMBL" id="KZ506534">
    <property type="protein sequence ID" value="PKU39245.1"/>
    <property type="molecule type" value="Genomic_DNA"/>
</dbReference>
<dbReference type="FunFam" id="4.10.280.10:FF:000040">
    <property type="entry name" value="MAX gene-associated protein isoform X1"/>
    <property type="match status" value="1"/>
</dbReference>
<dbReference type="GO" id="GO:0000981">
    <property type="term" value="F:DNA-binding transcription factor activity, RNA polymerase II-specific"/>
    <property type="evidence" value="ECO:0007669"/>
    <property type="project" value="TreeGrafter"/>
</dbReference>
<dbReference type="InterPro" id="IPR011598">
    <property type="entry name" value="bHLH_dom"/>
</dbReference>
<feature type="compositionally biased region" description="Basic and acidic residues" evidence="6">
    <location>
        <begin position="238"/>
        <end position="252"/>
    </location>
</feature>
<dbReference type="PANTHER" id="PTHR11969">
    <property type="entry name" value="MAX DIMERIZATION, MAD"/>
    <property type="match status" value="1"/>
</dbReference>
<evidence type="ECO:0000256" key="1">
    <source>
        <dbReference type="ARBA" id="ARBA00004123"/>
    </source>
</evidence>
<proteinExistence type="predicted"/>
<reference evidence="9" key="2">
    <citation type="submission" date="2017-12" db="EMBL/GenBank/DDBJ databases">
        <title>Genome sequence of the Bar-tailed Godwit (Limosa lapponica baueri).</title>
        <authorList>
            <person name="Lima N.C.B."/>
            <person name="Parody-Merino A.M."/>
            <person name="Battley P.F."/>
            <person name="Fidler A.E."/>
            <person name="Prosdocimi F."/>
        </authorList>
    </citation>
    <scope>NUCLEOTIDE SEQUENCE [LARGE SCALE GENOMIC DNA]</scope>
</reference>
<feature type="region of interest" description="Disordered" evidence="6">
    <location>
        <begin position="231"/>
        <end position="272"/>
    </location>
</feature>
<dbReference type="OrthoDB" id="6119313at2759"/>
<sequence length="617" mass="66760">MQKPQFWKRKLKTEAEAFAHYRQTHTANERRRRNEMRDLFEKLKRALGLHNLPKVSKCYILKQAYEEIQGLTDQADKLIGQKNLLTRKQDSLIRKVSTLSGKTEEVVLKKLEYIYAKQKAVEAQKKKKQAEPEESVVTSTASTQQEGSSAPSRELPQITMTNRRGKPLILARKGSRATGELKATQSEDSFMMPKIVNVTSLAAEGSMSLNVNRNKSSNTTAAACAQASEKSLAVAPIESRKSDSVPSEEKVKPCPGDSGGDGRNTTGPTKVFFENKDGFPQLRNVSSAKEPPESFSKKLCIGEFVGSQARRKDGDPGGERLKSKELSFRKLQIKDSRIEMELRKVASAMEEAELDTSELLSSIEESDDTDETLTSLLNEIAFLNQQLNDDASAMSELPGTLNSDFSHEHAEARRGTASDLTAADGASFQFGHLGGSFKDLSEVPEGGGSISPLLLHLEDDDLTDGDKNSGEPSSEADVLKIVIGAEMKDPLPSLSVTSGGNGKTVTTLAETTNVTPPVLQMKTNPESSNADTLWRPMPKLAPLGLKVASLPVDSEGQSNKVMPLLAPIVAKLAPSGVKTSLPATAQEGQDNKVMPTLAPVVTKLNTTGTLPSNSAGK</sequence>
<accession>A0A2I0TZP4</accession>
<keyword evidence="2" id="KW-0805">Transcription regulation</keyword>